<keyword evidence="3" id="KW-0067">ATP-binding</keyword>
<dbReference type="AlphaFoldDB" id="A0A9P7K601"/>
<dbReference type="PANTHER" id="PTHR24055">
    <property type="entry name" value="MITOGEN-ACTIVATED PROTEIN KINASE"/>
    <property type="match status" value="1"/>
</dbReference>
<keyword evidence="1" id="KW-0418">Kinase</keyword>
<keyword evidence="1" id="KW-0723">Serine/threonine-protein kinase</keyword>
<keyword evidence="7" id="KW-1185">Reference proteome</keyword>
<feature type="region of interest" description="Disordered" evidence="4">
    <location>
        <begin position="251"/>
        <end position="276"/>
    </location>
</feature>
<dbReference type="GO" id="GO:0005524">
    <property type="term" value="F:ATP binding"/>
    <property type="evidence" value="ECO:0007669"/>
    <property type="project" value="UniProtKB-KW"/>
</dbReference>
<keyword evidence="2" id="KW-0547">Nucleotide-binding</keyword>
<dbReference type="SUPFAM" id="SSF56112">
    <property type="entry name" value="Protein kinase-like (PK-like)"/>
    <property type="match status" value="1"/>
</dbReference>
<dbReference type="GO" id="GO:0004674">
    <property type="term" value="F:protein serine/threonine kinase activity"/>
    <property type="evidence" value="ECO:0007669"/>
    <property type="project" value="UniProtKB-KW"/>
</dbReference>
<dbReference type="PROSITE" id="PS50011">
    <property type="entry name" value="PROTEIN_KINASE_DOM"/>
    <property type="match status" value="1"/>
</dbReference>
<accession>A0A9P7K601</accession>
<evidence type="ECO:0000256" key="3">
    <source>
        <dbReference type="ARBA" id="ARBA00022840"/>
    </source>
</evidence>
<dbReference type="Proteomes" id="UP000717328">
    <property type="component" value="Unassembled WGS sequence"/>
</dbReference>
<dbReference type="PROSITE" id="PS00108">
    <property type="entry name" value="PROTEIN_KINASE_ST"/>
    <property type="match status" value="1"/>
</dbReference>
<evidence type="ECO:0000313" key="6">
    <source>
        <dbReference type="EMBL" id="KAG5639641.1"/>
    </source>
</evidence>
<evidence type="ECO:0000259" key="5">
    <source>
        <dbReference type="PROSITE" id="PS50011"/>
    </source>
</evidence>
<evidence type="ECO:0000256" key="1">
    <source>
        <dbReference type="ARBA" id="ARBA00022527"/>
    </source>
</evidence>
<dbReference type="InterPro" id="IPR050117">
    <property type="entry name" value="MAPK"/>
</dbReference>
<comment type="caution">
    <text evidence="6">The sequence shown here is derived from an EMBL/GenBank/DDBJ whole genome shotgun (WGS) entry which is preliminary data.</text>
</comment>
<dbReference type="Gene3D" id="1.10.510.10">
    <property type="entry name" value="Transferase(Phosphotransferase) domain 1"/>
    <property type="match status" value="1"/>
</dbReference>
<dbReference type="Pfam" id="PF00069">
    <property type="entry name" value="Pkinase"/>
    <property type="match status" value="1"/>
</dbReference>
<dbReference type="EMBL" id="JABCKI010005716">
    <property type="protein sequence ID" value="KAG5639641.1"/>
    <property type="molecule type" value="Genomic_DNA"/>
</dbReference>
<dbReference type="InterPro" id="IPR000719">
    <property type="entry name" value="Prot_kinase_dom"/>
</dbReference>
<dbReference type="InterPro" id="IPR008271">
    <property type="entry name" value="Ser/Thr_kinase_AS"/>
</dbReference>
<keyword evidence="1" id="KW-0808">Transferase</keyword>
<evidence type="ECO:0000313" key="7">
    <source>
        <dbReference type="Proteomes" id="UP000717328"/>
    </source>
</evidence>
<gene>
    <name evidence="6" type="ORF">H0H81_008802</name>
</gene>
<dbReference type="SMART" id="SM00220">
    <property type="entry name" value="S_TKc"/>
    <property type="match status" value="1"/>
</dbReference>
<evidence type="ECO:0000256" key="4">
    <source>
        <dbReference type="SAM" id="MobiDB-lite"/>
    </source>
</evidence>
<protein>
    <recommendedName>
        <fullName evidence="5">Protein kinase domain-containing protein</fullName>
    </recommendedName>
</protein>
<name>A0A9P7K601_9AGAR</name>
<reference evidence="6" key="1">
    <citation type="submission" date="2021-02" db="EMBL/GenBank/DDBJ databases">
        <authorList>
            <person name="Nieuwenhuis M."/>
            <person name="Van De Peppel L.J.J."/>
        </authorList>
    </citation>
    <scope>NUCLEOTIDE SEQUENCE</scope>
    <source>
        <strain evidence="6">D49</strain>
    </source>
</reference>
<evidence type="ECO:0000256" key="2">
    <source>
        <dbReference type="ARBA" id="ARBA00022741"/>
    </source>
</evidence>
<dbReference type="InterPro" id="IPR011009">
    <property type="entry name" value="Kinase-like_dom_sf"/>
</dbReference>
<sequence>MSIIQPLEAIDREYELIDEGPASRVSRAWATVGSHVPQWVVVKSATVLRKFAPEPHDITKELRILSSLSNVNIINILSHTEDPEWSTLYFWMPFIPIELADILRSPHFSPHCSLRSKIDEEAPVMTAKTFNAITQSIIYQTLLALRFLHDSSNGIAHRDIKPGNILLTSDGCVKLIDFGIAWKDEDEDVKKNDLWPESRPNLYFEVSTGPYRAPELLFGTRDYDALALDLWSAGATFAEFFTPLRMVPQEEDLDDGEEDQEDQDQPPKPFIVPKNLLPGAPEARWQRETLFNGTRGELGLAWSIFKTCGTPNQDNWPAFEDLPGAKGVEFTVVPPIPLAPLLPNLPDDPPSQDELVDEDGQVHGMPLTANPMRPSALDLVSRFLVYPSETRLKAAEALLHPWFSQKILVPEGYPVLSQEGRVEEIEGRSLGFWLGFLLGRG</sequence>
<feature type="compositionally biased region" description="Acidic residues" evidence="4">
    <location>
        <begin position="251"/>
        <end position="264"/>
    </location>
</feature>
<organism evidence="6 7">
    <name type="scientific">Sphagnurus paluster</name>
    <dbReference type="NCBI Taxonomy" id="117069"/>
    <lineage>
        <taxon>Eukaryota</taxon>
        <taxon>Fungi</taxon>
        <taxon>Dikarya</taxon>
        <taxon>Basidiomycota</taxon>
        <taxon>Agaricomycotina</taxon>
        <taxon>Agaricomycetes</taxon>
        <taxon>Agaricomycetidae</taxon>
        <taxon>Agaricales</taxon>
        <taxon>Tricholomatineae</taxon>
        <taxon>Lyophyllaceae</taxon>
        <taxon>Sphagnurus</taxon>
    </lineage>
</organism>
<dbReference type="OrthoDB" id="413582at2759"/>
<reference evidence="6" key="2">
    <citation type="submission" date="2021-10" db="EMBL/GenBank/DDBJ databases">
        <title>Phylogenomics reveals ancestral predisposition of the termite-cultivated fungus Termitomyces towards a domesticated lifestyle.</title>
        <authorList>
            <person name="Auxier B."/>
            <person name="Grum-Grzhimaylo A."/>
            <person name="Cardenas M.E."/>
            <person name="Lodge J.D."/>
            <person name="Laessoe T."/>
            <person name="Pedersen O."/>
            <person name="Smith M.E."/>
            <person name="Kuyper T.W."/>
            <person name="Franco-Molano E.A."/>
            <person name="Baroni T.J."/>
            <person name="Aanen D.K."/>
        </authorList>
    </citation>
    <scope>NUCLEOTIDE SEQUENCE</scope>
    <source>
        <strain evidence="6">D49</strain>
    </source>
</reference>
<proteinExistence type="predicted"/>
<feature type="domain" description="Protein kinase" evidence="5">
    <location>
        <begin position="11"/>
        <end position="403"/>
    </location>
</feature>